<dbReference type="RefSeq" id="WP_253649102.1">
    <property type="nucleotide sequence ID" value="NZ_BAAAMO010000005.1"/>
</dbReference>
<feature type="region of interest" description="Disordered" evidence="1">
    <location>
        <begin position="484"/>
        <end position="503"/>
    </location>
</feature>
<dbReference type="Pfam" id="PF00668">
    <property type="entry name" value="Condensation"/>
    <property type="match status" value="1"/>
</dbReference>
<accession>A0ABW3GAS4</accession>
<dbReference type="InterPro" id="IPR001242">
    <property type="entry name" value="Condensation_dom"/>
</dbReference>
<dbReference type="SUPFAM" id="SSF52777">
    <property type="entry name" value="CoA-dependent acyltransferases"/>
    <property type="match status" value="2"/>
</dbReference>
<evidence type="ECO:0000259" key="2">
    <source>
        <dbReference type="Pfam" id="PF00668"/>
    </source>
</evidence>
<feature type="compositionally biased region" description="Low complexity" evidence="1">
    <location>
        <begin position="487"/>
        <end position="496"/>
    </location>
</feature>
<dbReference type="Gene3D" id="3.30.559.30">
    <property type="entry name" value="Nonribosomal peptide synthetase, condensation domain"/>
    <property type="match status" value="1"/>
</dbReference>
<dbReference type="EMBL" id="JBHTIL010000004">
    <property type="protein sequence ID" value="MFD0927283.1"/>
    <property type="molecule type" value="Genomic_DNA"/>
</dbReference>
<dbReference type="PANTHER" id="PTHR45527:SF1">
    <property type="entry name" value="FATTY ACID SYNTHASE"/>
    <property type="match status" value="1"/>
</dbReference>
<organism evidence="3 4">
    <name type="scientific">Williamsia deligens</name>
    <dbReference type="NCBI Taxonomy" id="321325"/>
    <lineage>
        <taxon>Bacteria</taxon>
        <taxon>Bacillati</taxon>
        <taxon>Actinomycetota</taxon>
        <taxon>Actinomycetes</taxon>
        <taxon>Mycobacteriales</taxon>
        <taxon>Nocardiaceae</taxon>
        <taxon>Williamsia</taxon>
    </lineage>
</organism>
<feature type="compositionally biased region" description="Pro residues" evidence="1">
    <location>
        <begin position="251"/>
        <end position="260"/>
    </location>
</feature>
<feature type="region of interest" description="Disordered" evidence="1">
    <location>
        <begin position="242"/>
        <end position="266"/>
    </location>
</feature>
<dbReference type="Gene3D" id="3.30.559.10">
    <property type="entry name" value="Chloramphenicol acetyltransferase-like domain"/>
    <property type="match status" value="1"/>
</dbReference>
<feature type="domain" description="Condensation" evidence="2">
    <location>
        <begin position="61"/>
        <end position="481"/>
    </location>
</feature>
<evidence type="ECO:0000313" key="3">
    <source>
        <dbReference type="EMBL" id="MFD0927283.1"/>
    </source>
</evidence>
<gene>
    <name evidence="3" type="ORF">ACFQ04_16205</name>
</gene>
<dbReference type="InterPro" id="IPR023213">
    <property type="entry name" value="CAT-like_dom_sf"/>
</dbReference>
<evidence type="ECO:0000256" key="1">
    <source>
        <dbReference type="SAM" id="MobiDB-lite"/>
    </source>
</evidence>
<evidence type="ECO:0000313" key="4">
    <source>
        <dbReference type="Proteomes" id="UP001597068"/>
    </source>
</evidence>
<comment type="caution">
    <text evidence="3">The sequence shown here is derived from an EMBL/GenBank/DDBJ whole genome shotgun (WGS) entry which is preliminary data.</text>
</comment>
<keyword evidence="4" id="KW-1185">Reference proteome</keyword>
<dbReference type="PANTHER" id="PTHR45527">
    <property type="entry name" value="NONRIBOSOMAL PEPTIDE SYNTHETASE"/>
    <property type="match status" value="1"/>
</dbReference>
<name>A0ABW3GAS4_9NOCA</name>
<sequence length="503" mass="55685">MEYTELADYPLPSGVVTEWTPTADDADWKSDERRLSYAHLEHARRAAEAGDTWHSEWIGTAFRIGHRLDRDALATTLRRWFARHEAFRSALVHHAEAGVAVGRDEDEFGRRIIAADKVDIVDRRDPEPSSSTRVYLRVDHVFNTRINPLRWPHCLVMTVEPDDDPDSFLIVFGADHTVMDAYTQVFAIKELTRLYESSLHGHDDSLGTFGSYLDFSHAERAHGSRLDRETAEVARWEEFLAPRPDSDCQPDPMPAFPRPPQGRLEDSSADAVEAPYQGSLSRWLLDPEQTEAFNRACKALGSNMQAGVHTALCIANHRTTGTADLRFISPVHTRTELQWGEAAGWFVGLVPTHLRTGDASTFGEAIGAVAASSREHKELGTVPFHPIAELIGHRTPPQFVVSYIDLRGAEGADSWDAMDARVLRSATRSADEVYFWINRIGTGTNLSARYPTSSPAATRVHRFLRAFEEVLLEVAAHGDTTFDASRAGSTVTAGESGAAGGTS</sequence>
<reference evidence="4" key="1">
    <citation type="journal article" date="2019" name="Int. J. Syst. Evol. Microbiol.">
        <title>The Global Catalogue of Microorganisms (GCM) 10K type strain sequencing project: providing services to taxonomists for standard genome sequencing and annotation.</title>
        <authorList>
            <consortium name="The Broad Institute Genomics Platform"/>
            <consortium name="The Broad Institute Genome Sequencing Center for Infectious Disease"/>
            <person name="Wu L."/>
            <person name="Ma J."/>
        </authorList>
    </citation>
    <scope>NUCLEOTIDE SEQUENCE [LARGE SCALE GENOMIC DNA]</scope>
    <source>
        <strain evidence="4">CCUG 50873</strain>
    </source>
</reference>
<proteinExistence type="predicted"/>
<dbReference type="Proteomes" id="UP001597068">
    <property type="component" value="Unassembled WGS sequence"/>
</dbReference>
<protein>
    <submittedName>
        <fullName evidence="3">Condensation domain-containing protein</fullName>
    </submittedName>
</protein>